<dbReference type="Gene3D" id="3.30.200.20">
    <property type="entry name" value="Phosphorylase Kinase, domain 1"/>
    <property type="match status" value="1"/>
</dbReference>
<comment type="caution">
    <text evidence="16">The sequence shown here is derived from an EMBL/GenBank/DDBJ whole genome shotgun (WGS) entry which is preliminary data.</text>
</comment>
<gene>
    <name evidence="16" type="ORF">HS088_TW20G00455</name>
</gene>
<feature type="binding site" evidence="11">
    <location>
        <position position="384"/>
    </location>
    <ligand>
        <name>ATP</name>
        <dbReference type="ChEBI" id="CHEBI:30616"/>
    </ligand>
</feature>
<dbReference type="PROSITE" id="PS50011">
    <property type="entry name" value="PROTEIN_KINASE_DOM"/>
    <property type="match status" value="1"/>
</dbReference>
<evidence type="ECO:0000256" key="11">
    <source>
        <dbReference type="PROSITE-ProRule" id="PRU10141"/>
    </source>
</evidence>
<keyword evidence="16" id="KW-0675">Receptor</keyword>
<feature type="compositionally biased region" description="Basic and acidic residues" evidence="12">
    <location>
        <begin position="610"/>
        <end position="620"/>
    </location>
</feature>
<keyword evidence="9 13" id="KW-0472">Membrane</keyword>
<keyword evidence="11" id="KW-0547">Nucleotide-binding</keyword>
<dbReference type="FunFam" id="3.80.10.10:FF:000400">
    <property type="entry name" value="Nuclear pore complex protein NUP107"/>
    <property type="match status" value="1"/>
</dbReference>
<keyword evidence="17" id="KW-1185">Reference proteome</keyword>
<dbReference type="Pfam" id="PF13855">
    <property type="entry name" value="LRR_8"/>
    <property type="match status" value="1"/>
</dbReference>
<feature type="compositionally biased region" description="Polar residues" evidence="12">
    <location>
        <begin position="301"/>
        <end position="316"/>
    </location>
</feature>
<sequence length="620" mass="67704">MSRIPIWVLFVLMLVLFPLPADAEDEQVKAALVQFIEKLWGGNAQRNQSWGWNVGSDPCNDQWLGVTCDSRSKTVRKIVLNKLNLAGTLDAGSLCVAASVSHLSLEGNNIYGSLPGEIGNCTNLTHLYLSGNRFTGSLPESMSRLSNLKRIYVSNNGFSGQLPNLSRISGLLSFIAENNELSGAIPSFDFSNLQEFNVSNNNFSGPIPDVQGKFSADSFLGNVGLCGELLSNACPPSSPTPPAPAPAPKEKLKESSTDRTLMYSGYAILGLVVVVFVAFKVGSKMRSKEEKLGEKKKGRAVSTSSDKPSGISSDYKTGTTRSEYSITSAESGMASSMLVLLTSPVAKRLRFEDLLRAPAELLGRGKHGSLYKVILDDGTIVVVKRIKDWSISKDNFKKRMQRLDQVKHPKVLPAVAFYCSNQEKLLVYEYQQNGSLFNLLHGSRHGRPFDWGSRLNAAGSIAEALQFMHEELWEDGIAHGNLKSLNILFNNAMEPQISEYGLMLVDNEDRSLLSKTNLAGYVQKQNSFNVDIHSFGLILLELLTGKLVHSNGIDLTNWVQSVVREEWTVEVFDRVLVSEGASEERMVNMLQGGSSAGCEASGAGTSPTRGHREAATRRGA</sequence>
<dbReference type="PANTHER" id="PTHR48010">
    <property type="entry name" value="OS05G0588300 PROTEIN"/>
    <property type="match status" value="1"/>
</dbReference>
<evidence type="ECO:0000256" key="10">
    <source>
        <dbReference type="ARBA" id="ARBA00038043"/>
    </source>
</evidence>
<comment type="subcellular location">
    <subcellularLocation>
        <location evidence="2">Membrane</location>
    </subcellularLocation>
    <subcellularLocation>
        <location evidence="1">Secreted</location>
        <location evidence="1">Cell wall</location>
    </subcellularLocation>
</comment>
<keyword evidence="5 13" id="KW-0812">Transmembrane</keyword>
<keyword evidence="16" id="KW-0808">Transferase</keyword>
<evidence type="ECO:0000256" key="2">
    <source>
        <dbReference type="ARBA" id="ARBA00004370"/>
    </source>
</evidence>
<reference evidence="16 17" key="1">
    <citation type="journal article" date="2020" name="Nat. Commun.">
        <title>Genome of Tripterygium wilfordii and identification of cytochrome P450 involved in triptolide biosynthesis.</title>
        <authorList>
            <person name="Tu L."/>
            <person name="Su P."/>
            <person name="Zhang Z."/>
            <person name="Gao L."/>
            <person name="Wang J."/>
            <person name="Hu T."/>
            <person name="Zhou J."/>
            <person name="Zhang Y."/>
            <person name="Zhao Y."/>
            <person name="Liu Y."/>
            <person name="Song Y."/>
            <person name="Tong Y."/>
            <person name="Lu Y."/>
            <person name="Yang J."/>
            <person name="Xu C."/>
            <person name="Jia M."/>
            <person name="Peters R.J."/>
            <person name="Huang L."/>
            <person name="Gao W."/>
        </authorList>
    </citation>
    <scope>NUCLEOTIDE SEQUENCE [LARGE SCALE GENOMIC DNA]</scope>
    <source>
        <strain evidence="17">cv. XIE 37</strain>
        <tissue evidence="16">Leaf</tissue>
    </source>
</reference>
<evidence type="ECO:0000256" key="8">
    <source>
        <dbReference type="ARBA" id="ARBA00022989"/>
    </source>
</evidence>
<dbReference type="SUPFAM" id="SSF56112">
    <property type="entry name" value="Protein kinase-like (PK-like)"/>
    <property type="match status" value="1"/>
</dbReference>
<feature type="compositionally biased region" description="Low complexity" evidence="12">
    <location>
        <begin position="595"/>
        <end position="604"/>
    </location>
</feature>
<evidence type="ECO:0000256" key="14">
    <source>
        <dbReference type="SAM" id="SignalP"/>
    </source>
</evidence>
<keyword evidence="3" id="KW-0134">Cell wall</keyword>
<accession>A0A7J7C819</accession>
<keyword evidence="11" id="KW-0067">ATP-binding</keyword>
<feature type="chain" id="PRO_5029551239" evidence="14">
    <location>
        <begin position="24"/>
        <end position="620"/>
    </location>
</feature>
<evidence type="ECO:0000256" key="3">
    <source>
        <dbReference type="ARBA" id="ARBA00022512"/>
    </source>
</evidence>
<dbReference type="InterPro" id="IPR001611">
    <property type="entry name" value="Leu-rich_rpt"/>
</dbReference>
<feature type="compositionally biased region" description="Pro residues" evidence="12">
    <location>
        <begin position="236"/>
        <end position="247"/>
    </location>
</feature>
<evidence type="ECO:0000256" key="4">
    <source>
        <dbReference type="ARBA" id="ARBA00022614"/>
    </source>
</evidence>
<name>A0A7J7C819_TRIWF</name>
<dbReference type="EMBL" id="JAAARO010000020">
    <property type="protein sequence ID" value="KAF5730085.1"/>
    <property type="molecule type" value="Genomic_DNA"/>
</dbReference>
<evidence type="ECO:0000256" key="1">
    <source>
        <dbReference type="ARBA" id="ARBA00004191"/>
    </source>
</evidence>
<dbReference type="SUPFAM" id="SSF52058">
    <property type="entry name" value="L domain-like"/>
    <property type="match status" value="1"/>
</dbReference>
<dbReference type="InterPro" id="IPR050994">
    <property type="entry name" value="At_inactive_RLKs"/>
</dbReference>
<dbReference type="GO" id="GO:0005524">
    <property type="term" value="F:ATP binding"/>
    <property type="evidence" value="ECO:0007669"/>
    <property type="project" value="UniProtKB-UniRule"/>
</dbReference>
<dbReference type="GO" id="GO:0016020">
    <property type="term" value="C:membrane"/>
    <property type="evidence" value="ECO:0007669"/>
    <property type="project" value="UniProtKB-SubCell"/>
</dbReference>
<dbReference type="InterPro" id="IPR011009">
    <property type="entry name" value="Kinase-like_dom_sf"/>
</dbReference>
<comment type="similarity">
    <text evidence="10">Belongs to the polygalacturonase-inhibiting protein family.</text>
</comment>
<organism evidence="16 17">
    <name type="scientific">Tripterygium wilfordii</name>
    <name type="common">Thunder God vine</name>
    <dbReference type="NCBI Taxonomy" id="458696"/>
    <lineage>
        <taxon>Eukaryota</taxon>
        <taxon>Viridiplantae</taxon>
        <taxon>Streptophyta</taxon>
        <taxon>Embryophyta</taxon>
        <taxon>Tracheophyta</taxon>
        <taxon>Spermatophyta</taxon>
        <taxon>Magnoliopsida</taxon>
        <taxon>eudicotyledons</taxon>
        <taxon>Gunneridae</taxon>
        <taxon>Pentapetalae</taxon>
        <taxon>rosids</taxon>
        <taxon>fabids</taxon>
        <taxon>Celastrales</taxon>
        <taxon>Celastraceae</taxon>
        <taxon>Tripterygium</taxon>
    </lineage>
</organism>
<evidence type="ECO:0000256" key="7">
    <source>
        <dbReference type="ARBA" id="ARBA00022737"/>
    </source>
</evidence>
<proteinExistence type="inferred from homology"/>
<dbReference type="InterPro" id="IPR017441">
    <property type="entry name" value="Protein_kinase_ATP_BS"/>
</dbReference>
<evidence type="ECO:0000256" key="12">
    <source>
        <dbReference type="SAM" id="MobiDB-lite"/>
    </source>
</evidence>
<dbReference type="Gene3D" id="1.10.510.10">
    <property type="entry name" value="Transferase(Phosphotransferase) domain 1"/>
    <property type="match status" value="1"/>
</dbReference>
<keyword evidence="3" id="KW-0964">Secreted</keyword>
<evidence type="ECO:0000256" key="9">
    <source>
        <dbReference type="ARBA" id="ARBA00023136"/>
    </source>
</evidence>
<evidence type="ECO:0000256" key="13">
    <source>
        <dbReference type="SAM" id="Phobius"/>
    </source>
</evidence>
<evidence type="ECO:0000313" key="16">
    <source>
        <dbReference type="EMBL" id="KAF5730085.1"/>
    </source>
</evidence>
<dbReference type="PANTHER" id="PTHR48010:SF22">
    <property type="entry name" value="OS09G0376600 PROTEIN"/>
    <property type="match status" value="1"/>
</dbReference>
<dbReference type="Proteomes" id="UP000593562">
    <property type="component" value="Unassembled WGS sequence"/>
</dbReference>
<feature type="region of interest" description="Disordered" evidence="12">
    <location>
        <begin position="235"/>
        <end position="256"/>
    </location>
</feature>
<dbReference type="Pfam" id="PF00560">
    <property type="entry name" value="LRR_1"/>
    <property type="match status" value="1"/>
</dbReference>
<dbReference type="InterPro" id="IPR000719">
    <property type="entry name" value="Prot_kinase_dom"/>
</dbReference>
<feature type="region of interest" description="Disordered" evidence="12">
    <location>
        <begin position="595"/>
        <end position="620"/>
    </location>
</feature>
<dbReference type="InParanoid" id="A0A7J7C819"/>
<dbReference type="GO" id="GO:0004672">
    <property type="term" value="F:protein kinase activity"/>
    <property type="evidence" value="ECO:0007669"/>
    <property type="project" value="InterPro"/>
</dbReference>
<protein>
    <submittedName>
        <fullName evidence="16">Inactive receptor kinase</fullName>
    </submittedName>
</protein>
<feature type="signal peptide" evidence="14">
    <location>
        <begin position="1"/>
        <end position="23"/>
    </location>
</feature>
<dbReference type="Gene3D" id="3.80.10.10">
    <property type="entry name" value="Ribonuclease Inhibitor"/>
    <property type="match status" value="2"/>
</dbReference>
<evidence type="ECO:0000256" key="6">
    <source>
        <dbReference type="ARBA" id="ARBA00022729"/>
    </source>
</evidence>
<keyword evidence="7" id="KW-0677">Repeat</keyword>
<feature type="domain" description="Protein kinase" evidence="15">
    <location>
        <begin position="356"/>
        <end position="620"/>
    </location>
</feature>
<dbReference type="InterPro" id="IPR032675">
    <property type="entry name" value="LRR_dom_sf"/>
</dbReference>
<dbReference type="InterPro" id="IPR013210">
    <property type="entry name" value="LRR_N_plant-typ"/>
</dbReference>
<dbReference type="PROSITE" id="PS00107">
    <property type="entry name" value="PROTEIN_KINASE_ATP"/>
    <property type="match status" value="1"/>
</dbReference>
<dbReference type="Pfam" id="PF08263">
    <property type="entry name" value="LRRNT_2"/>
    <property type="match status" value="1"/>
</dbReference>
<dbReference type="Pfam" id="PF00069">
    <property type="entry name" value="Pkinase"/>
    <property type="match status" value="1"/>
</dbReference>
<evidence type="ECO:0000256" key="5">
    <source>
        <dbReference type="ARBA" id="ARBA00022692"/>
    </source>
</evidence>
<evidence type="ECO:0000313" key="17">
    <source>
        <dbReference type="Proteomes" id="UP000593562"/>
    </source>
</evidence>
<feature type="transmembrane region" description="Helical" evidence="13">
    <location>
        <begin position="261"/>
        <end position="279"/>
    </location>
</feature>
<feature type="region of interest" description="Disordered" evidence="12">
    <location>
        <begin position="288"/>
        <end position="316"/>
    </location>
</feature>
<keyword evidence="6 14" id="KW-0732">Signal</keyword>
<keyword evidence="8 13" id="KW-1133">Transmembrane helix</keyword>
<keyword evidence="16" id="KW-0418">Kinase</keyword>
<dbReference type="AlphaFoldDB" id="A0A7J7C819"/>
<evidence type="ECO:0000259" key="15">
    <source>
        <dbReference type="PROSITE" id="PS50011"/>
    </source>
</evidence>
<keyword evidence="4" id="KW-0433">Leucine-rich repeat</keyword>